<feature type="compositionally biased region" description="Basic and acidic residues" evidence="3">
    <location>
        <begin position="670"/>
        <end position="687"/>
    </location>
</feature>
<dbReference type="Proteomes" id="UP000429607">
    <property type="component" value="Unassembled WGS sequence"/>
</dbReference>
<feature type="compositionally biased region" description="Polar residues" evidence="3">
    <location>
        <begin position="1668"/>
        <end position="1678"/>
    </location>
</feature>
<feature type="compositionally biased region" description="Acidic residues" evidence="3">
    <location>
        <begin position="1635"/>
        <end position="1654"/>
    </location>
</feature>
<feature type="compositionally biased region" description="Basic residues" evidence="3">
    <location>
        <begin position="2058"/>
        <end position="2068"/>
    </location>
</feature>
<protein>
    <submittedName>
        <fullName evidence="4">Uncharacterized protein</fullName>
    </submittedName>
</protein>
<dbReference type="EMBL" id="QXFT01002833">
    <property type="protein sequence ID" value="KAE9292545.1"/>
    <property type="molecule type" value="Genomic_DNA"/>
</dbReference>
<dbReference type="Gene3D" id="1.25.40.10">
    <property type="entry name" value="Tetratricopeptide repeat domain"/>
    <property type="match status" value="1"/>
</dbReference>
<evidence type="ECO:0000256" key="3">
    <source>
        <dbReference type="SAM" id="MobiDB-lite"/>
    </source>
</evidence>
<comment type="subcellular location">
    <subcellularLocation>
        <location evidence="1">Nucleus</location>
    </subcellularLocation>
</comment>
<dbReference type="SMART" id="SM00028">
    <property type="entry name" value="TPR"/>
    <property type="match status" value="2"/>
</dbReference>
<feature type="region of interest" description="Disordered" evidence="3">
    <location>
        <begin position="330"/>
        <end position="363"/>
    </location>
</feature>
<proteinExistence type="predicted"/>
<feature type="compositionally biased region" description="Polar residues" evidence="3">
    <location>
        <begin position="330"/>
        <end position="344"/>
    </location>
</feature>
<feature type="region of interest" description="Disordered" evidence="3">
    <location>
        <begin position="282"/>
        <end position="316"/>
    </location>
</feature>
<evidence type="ECO:0000256" key="2">
    <source>
        <dbReference type="ARBA" id="ARBA00023242"/>
    </source>
</evidence>
<dbReference type="PANTHER" id="PTHR15502:SF7">
    <property type="entry name" value="CALCINEURIN-BINDING PROTEIN CABIN-1"/>
    <property type="match status" value="1"/>
</dbReference>
<feature type="region of interest" description="Disordered" evidence="3">
    <location>
        <begin position="2051"/>
        <end position="2092"/>
    </location>
</feature>
<dbReference type="Proteomes" id="UP000434957">
    <property type="component" value="Unassembled WGS sequence"/>
</dbReference>
<name>A0A6A3ING3_9STRA</name>
<dbReference type="GO" id="GO:0006325">
    <property type="term" value="P:chromatin organization"/>
    <property type="evidence" value="ECO:0007669"/>
    <property type="project" value="InterPro"/>
</dbReference>
<feature type="compositionally biased region" description="Polar residues" evidence="3">
    <location>
        <begin position="446"/>
        <end position="457"/>
    </location>
</feature>
<dbReference type="GO" id="GO:0031491">
    <property type="term" value="F:nucleosome binding"/>
    <property type="evidence" value="ECO:0007669"/>
    <property type="project" value="TreeGrafter"/>
</dbReference>
<sequence>MWAALNVSAGDARASAAQARATEEAQDADNTALYEQALRCQQRRESARARELYEQLLSGAVAVSARLEYLCHKNLASMEVEARAFEAALSCFARALALDATDVVVWSQMGEAALETGKLWLARRALEEGLKVDATYWPLARTLAEVLHEVGDVEAYARVAAHIRAHDPLCASVRLIDGPNSEEMGTNRDSKLLRRARKRLNHLHSITQGQMKRRKVLEQQSSEQLKRRTQSRTYELQQPSWSALGKLLLEAFEDGNRSDGVDVIRAAVQIQVSYEQVEVARVEEEEEKEGPGEAVGVASEENQPSQEPPAKRAKQKEVVKVAAALETSLSTGVSDNDTPDSGIQLSDLLEFPPRRRKSRRNEERLREEHAAAVKKAREKDLAYRLGAFLPEALGEEERESTPDSVSIEWLSPLSIHLVDSKFRVSNASKETVAQIPSFIFPSSTEAATTTVDSQSSRKPSRDRTASGGVSLHTEIVSGKRISAFVSDGESAQPRGVMDWVRHYLNQCGRWAHLKLGGEDENIHTVCTWLEKVLNGELDTARTPRGTTQSSIISVADHSLVRGSRFEGNGLTLGAQLFLLEIHFDMLLQQPVRGKRRRKMKTAVESQLAQAQKLLFEFGWLEDSEETTDCPTGSELLRLLWLIARMHERYGNPQMAQHYFSKCRDKLLEMREGNGNNDDKGGTDDSRVELPNQKADNEITLEILDEKISGLRFSDVCSEAQRVLEAGDHDHVVSVLLGHFFPANQAPRMIDLLNEFEVDEDDPSARGESNKKRIEMVLESLRHSSKYSDDDTVLFLLTTMYYVIDFLDGLAVTKEPSSMDDSPDEACTNALAALEFLLTQLTQNQCERISTSDHWLLLRALSIRCLKPTILLRYDSPSEVLSMIRVALEINPAAGLSGDGDSMDQMIGVDAMARLLYVIRSLSSEDFRNLFTLVPHPVKRKQPRRDRIRVVLVELLRFVNRAIQGNEKLAVSLPLPKRSALMTVCCTLMKEEEETVARSDGKIPRQLFGNGAILFVLLFESCRRPGLPASLPQLVDLIHLLHERLGQHGICGLTYFSDSRSSADSGKTSCFLESCTLLLSKFVKTKTSVRDEEKAIKISGDSSAEEDNEEDNEDEEETEYRFQKEVCQCYRCLYDVQILPGTDDHKTGATFASLQNQERSLKHEDALRLTRFAVPILLATKPKTNGQKKERLKLLYAVRDALSDSDFAALSAQPASVSPPLEAYLAPRGLLQGDVPPPFSLGVGTATKSPDETCLGHLWYLMGANFILARVKRRGNLGELMEMEQHVRERVEFLMKDVLYYHPDRIDSWIRLGKTMKELYHAATDAFAAVLGRKLIIQALRWYTAKIFVEDSYQDDVLSFQKVVMRWSLFQKIKEWQGKDTDGHKAGSKASNSKDSKEESKEDTDQNLPAPSIPIEEFAMTYIMQVIEFARRCFDMAVRLAEEAANNRKLKLQSKRENAGEGAEGEGDDAFDEQLDALQNTLIECNEECGLLLYNVLQEFSLMKELSAALFPLTVYSRLVEKTLAYFRRGLAICEANEDAHEDHFRLLYMTGKTLKKMRWCELRRQELSDLEALSTATEMADCFAKAEAARDEGDREHALVHAFYSLQALRIDLTISESPSVSVLWLVCDHFYEEEDGEEVEEEEEEEEGDDESTDSTSIKVADEKNNSQETVASTASEDSTKTAGLKPTADTKSASSSRKDDILVLLTDAESDEDLRELNVTLARGWLALNIIDALESIPDEDRYFHPSRYVLARLVYWLSTFYSALEQSGYKDAAVSALLDAVLARRNETQVEGPSDAAAHALKEMAPIFDKRRPQIVAIWFSEYIPSAKKFEELNQRQMKYDYYRLKYWRFYIALLQENEAYGRLKEVGSWVLACKEDHDVIDIMLGIVLRARGNMLRSRLQVFLDAMEGISTGRAGDDLMDMTQTQPPGEDRPVDALLKQLAKAYSSYLEVSGAQQRLAHVMDDSSLLLENAELPMVAVFFVGAVAYPLEMPLLEKDRAILDREFNANVVVIKNALRRDELPPRIYDAHGRETWRTYLDAARSFCEEKWPERSGKGKSTKKHSRPKAVAAAPTTTSSADASQPTANASS</sequence>
<dbReference type="GO" id="GO:0005634">
    <property type="term" value="C:nucleus"/>
    <property type="evidence" value="ECO:0007669"/>
    <property type="project" value="UniProtKB-SubCell"/>
</dbReference>
<feature type="region of interest" description="Disordered" evidence="3">
    <location>
        <begin position="1635"/>
        <end position="1695"/>
    </location>
</feature>
<evidence type="ECO:0000313" key="6">
    <source>
        <dbReference type="Proteomes" id="UP000429607"/>
    </source>
</evidence>
<gene>
    <name evidence="4" type="ORF">PR001_g23404</name>
    <name evidence="5" type="ORF">PR003_g24728</name>
</gene>
<dbReference type="EMBL" id="QXFV01002768">
    <property type="protein sequence ID" value="KAE8983601.1"/>
    <property type="molecule type" value="Genomic_DNA"/>
</dbReference>
<comment type="caution">
    <text evidence="4">The sequence shown here is derived from an EMBL/GenBank/DDBJ whole genome shotgun (WGS) entry which is preliminary data.</text>
</comment>
<feature type="compositionally biased region" description="Low complexity" evidence="3">
    <location>
        <begin position="2069"/>
        <end position="2092"/>
    </location>
</feature>
<dbReference type="InterPro" id="IPR033053">
    <property type="entry name" value="Hir3/CABIN1"/>
</dbReference>
<dbReference type="PANTHER" id="PTHR15502">
    <property type="entry name" value="CALCINEURIN-BINDING PROTEIN CABIN 1-RELATED"/>
    <property type="match status" value="1"/>
</dbReference>
<evidence type="ECO:0000313" key="5">
    <source>
        <dbReference type="EMBL" id="KAE9292545.1"/>
    </source>
</evidence>
<evidence type="ECO:0000313" key="4">
    <source>
        <dbReference type="EMBL" id="KAE8983601.1"/>
    </source>
</evidence>
<feature type="region of interest" description="Disordered" evidence="3">
    <location>
        <begin position="670"/>
        <end position="690"/>
    </location>
</feature>
<dbReference type="SUPFAM" id="SSF48452">
    <property type="entry name" value="TPR-like"/>
    <property type="match status" value="1"/>
</dbReference>
<feature type="region of interest" description="Disordered" evidence="3">
    <location>
        <begin position="1095"/>
        <end position="1116"/>
    </location>
</feature>
<feature type="compositionally biased region" description="Acidic residues" evidence="3">
    <location>
        <begin position="1102"/>
        <end position="1116"/>
    </location>
</feature>
<feature type="region of interest" description="Disordered" evidence="3">
    <location>
        <begin position="1378"/>
        <end position="1409"/>
    </location>
</feature>
<dbReference type="InterPro" id="IPR019734">
    <property type="entry name" value="TPR_rpt"/>
</dbReference>
<organism evidence="4 6">
    <name type="scientific">Phytophthora rubi</name>
    <dbReference type="NCBI Taxonomy" id="129364"/>
    <lineage>
        <taxon>Eukaryota</taxon>
        <taxon>Sar</taxon>
        <taxon>Stramenopiles</taxon>
        <taxon>Oomycota</taxon>
        <taxon>Peronosporomycetes</taxon>
        <taxon>Peronosporales</taxon>
        <taxon>Peronosporaceae</taxon>
        <taxon>Phytophthora</taxon>
    </lineage>
</organism>
<evidence type="ECO:0000313" key="7">
    <source>
        <dbReference type="Proteomes" id="UP000434957"/>
    </source>
</evidence>
<evidence type="ECO:0000256" key="1">
    <source>
        <dbReference type="ARBA" id="ARBA00004123"/>
    </source>
</evidence>
<keyword evidence="7" id="KW-1185">Reference proteome</keyword>
<reference evidence="4 6" key="1">
    <citation type="submission" date="2018-09" db="EMBL/GenBank/DDBJ databases">
        <title>Genomic investigation of the strawberry pathogen Phytophthora fragariae indicates pathogenicity is determined by transcriptional variation in three key races.</title>
        <authorList>
            <person name="Adams T.M."/>
            <person name="Armitage A.D."/>
            <person name="Sobczyk M.K."/>
            <person name="Bates H.J."/>
            <person name="Dunwell J.M."/>
            <person name="Nellist C.F."/>
            <person name="Harrison R.J."/>
        </authorList>
    </citation>
    <scope>NUCLEOTIDE SEQUENCE [LARGE SCALE GENOMIC DNA]</scope>
    <source>
        <strain evidence="4 6">SCRP249</strain>
        <strain evidence="5 7">SCRP333</strain>
    </source>
</reference>
<accession>A0A6A3ING3</accession>
<dbReference type="InterPro" id="IPR011990">
    <property type="entry name" value="TPR-like_helical_dom_sf"/>
</dbReference>
<feature type="compositionally biased region" description="Basic and acidic residues" evidence="3">
    <location>
        <begin position="1391"/>
        <end position="1403"/>
    </location>
</feature>
<feature type="region of interest" description="Disordered" evidence="3">
    <location>
        <begin position="446"/>
        <end position="468"/>
    </location>
</feature>
<keyword evidence="2" id="KW-0539">Nucleus</keyword>